<reference evidence="2" key="2">
    <citation type="journal article" date="2013" name="PLoS ONE">
        <title>Genome implosion elicits host-confinement in Alcaligenaceae: evidence from the comparative genomics of Tetrathiobacter kashmirensis, a pathogen in the making.</title>
        <authorList>
            <person name="Ghosh W."/>
            <person name="Alam M."/>
            <person name="Roy C."/>
            <person name="Pyne P."/>
            <person name="George A."/>
            <person name="Chakraborty R."/>
            <person name="Majumder S."/>
            <person name="Agarwal A."/>
            <person name="Chakraborty S."/>
            <person name="Majumdar S."/>
            <person name="Gupta S.K."/>
        </authorList>
    </citation>
    <scope>NUCLEOTIDE SEQUENCE [LARGE SCALE GENOMIC DNA]</scope>
    <source>
        <strain evidence="2">WT001</strain>
    </source>
</reference>
<dbReference type="HOGENOM" id="CLU_2839893_0_0_4"/>
<name>I3U9S5_ADVKW</name>
<dbReference type="STRING" id="1036672.TKWG_06620"/>
<dbReference type="KEGG" id="aka:TKWG_06620"/>
<sequence>MGVEMELHNHLVQPEQRNVLHIAGYPQSFADPTGLRLLHVTQIVVGAGRPTHMPLAHLRTQGAMS</sequence>
<keyword evidence="2" id="KW-1185">Reference proteome</keyword>
<reference evidence="1 2" key="1">
    <citation type="journal article" date="2011" name="J. Bacteriol.">
        <title>Whole-genome shotgun sequencing of the sulfur-oxidizing chemoautotroph Tetrathiobacter kashmirensis.</title>
        <authorList>
            <person name="Ghosh W."/>
            <person name="George A."/>
            <person name="Agarwal A."/>
            <person name="Raj P."/>
            <person name="Alam M."/>
            <person name="Pyne P."/>
            <person name="Das Gupta S.K."/>
        </authorList>
    </citation>
    <scope>NUCLEOTIDE SEQUENCE [LARGE SCALE GENOMIC DNA]</scope>
    <source>
        <strain evidence="1 2">WT001</strain>
    </source>
</reference>
<organism evidence="1 2">
    <name type="scientific">Advenella kashmirensis (strain DSM 17095 / LMG 22695 / WT001)</name>
    <name type="common">Tetrathiobacter kashmirensis</name>
    <dbReference type="NCBI Taxonomy" id="1036672"/>
    <lineage>
        <taxon>Bacteria</taxon>
        <taxon>Pseudomonadati</taxon>
        <taxon>Pseudomonadota</taxon>
        <taxon>Betaproteobacteria</taxon>
        <taxon>Burkholderiales</taxon>
        <taxon>Alcaligenaceae</taxon>
    </lineage>
</organism>
<gene>
    <name evidence="1" type="ordered locus">TKWG_06620</name>
</gene>
<proteinExistence type="predicted"/>
<protein>
    <submittedName>
        <fullName evidence="1">Uncharacterized protein</fullName>
    </submittedName>
</protein>
<dbReference type="EMBL" id="CP003555">
    <property type="protein sequence ID" value="AFK61763.1"/>
    <property type="molecule type" value="Genomic_DNA"/>
</dbReference>
<dbReference type="AlphaFoldDB" id="I3U9S5"/>
<accession>I3U9S5</accession>
<evidence type="ECO:0000313" key="1">
    <source>
        <dbReference type="EMBL" id="AFK61763.1"/>
    </source>
</evidence>
<dbReference type="Proteomes" id="UP000005267">
    <property type="component" value="Chromosome"/>
</dbReference>
<evidence type="ECO:0000313" key="2">
    <source>
        <dbReference type="Proteomes" id="UP000005267"/>
    </source>
</evidence>